<reference evidence="2 3" key="1">
    <citation type="submission" date="2020-11" db="EMBL/GenBank/DDBJ databases">
        <title>genome sequence of strain KACC 18849.</title>
        <authorList>
            <person name="Gao J."/>
            <person name="Zhang X."/>
        </authorList>
    </citation>
    <scope>NUCLEOTIDE SEQUENCE [LARGE SCALE GENOMIC DNA]</scope>
    <source>
        <strain evidence="2 3">KACC 18849</strain>
    </source>
</reference>
<dbReference type="Proteomes" id="UP000639859">
    <property type="component" value="Unassembled WGS sequence"/>
</dbReference>
<evidence type="ECO:0000259" key="1">
    <source>
        <dbReference type="Pfam" id="PF10686"/>
    </source>
</evidence>
<comment type="caution">
    <text evidence="2">The sequence shown here is derived from an EMBL/GenBank/DDBJ whole genome shotgun (WGS) entry which is preliminary data.</text>
</comment>
<dbReference type="Pfam" id="PF10686">
    <property type="entry name" value="YAcAr"/>
    <property type="match status" value="1"/>
</dbReference>
<evidence type="ECO:0000313" key="3">
    <source>
        <dbReference type="Proteomes" id="UP000639859"/>
    </source>
</evidence>
<dbReference type="InterPro" id="IPR019627">
    <property type="entry name" value="YAcAr"/>
</dbReference>
<protein>
    <submittedName>
        <fullName evidence="2">DUF2493 domain-containing protein</fullName>
    </submittedName>
</protein>
<proteinExistence type="predicted"/>
<dbReference type="RefSeq" id="WP_198576181.1">
    <property type="nucleotide sequence ID" value="NZ_JADWOX010000006.1"/>
</dbReference>
<sequence length="310" mass="33554">MSVPSPTPLTGPMSALEAQALTLDDPRPHPPEDALAQLGHVLMTEVLDLLTETALEDFQATIAETLIGAFHSAAMRIERDADRARDELRRQADDFDGSEIGDVDLQAAALRARAADVATLSVEMVRDAAAQTYHVATGESWKPWRGNIRASRLTAAQVEAKDVLRAAKARRHQLVSPGATVVAFRAAPQANTQVDGGRIFDALNWARQSWPDMVLATTGAEGGEQRAIDWAKSHHVAVVLARPDFDRYGRRAIFVCNDQMLALDPVCVLTLPNSLDPLGRGERGDFGPALNLGQKAAEKGVRHLAVRLRG</sequence>
<organism evidence="2 3">
    <name type="scientific">Caulobacter hibisci</name>
    <dbReference type="NCBI Taxonomy" id="2035993"/>
    <lineage>
        <taxon>Bacteria</taxon>
        <taxon>Pseudomonadati</taxon>
        <taxon>Pseudomonadota</taxon>
        <taxon>Alphaproteobacteria</taxon>
        <taxon>Caulobacterales</taxon>
        <taxon>Caulobacteraceae</taxon>
        <taxon>Caulobacter</taxon>
    </lineage>
</organism>
<gene>
    <name evidence="2" type="ORF">I4Q42_11385</name>
</gene>
<keyword evidence="3" id="KW-1185">Reference proteome</keyword>
<name>A0ABS0SXW6_9CAUL</name>
<accession>A0ABS0SXW6</accession>
<dbReference type="EMBL" id="JADWOX010000006">
    <property type="protein sequence ID" value="MBI1684269.1"/>
    <property type="molecule type" value="Genomic_DNA"/>
</dbReference>
<evidence type="ECO:0000313" key="2">
    <source>
        <dbReference type="EMBL" id="MBI1684269.1"/>
    </source>
</evidence>
<feature type="domain" description="YspA cpYpsA-related SLOG" evidence="1">
    <location>
        <begin position="182"/>
        <end position="248"/>
    </location>
</feature>